<proteinExistence type="predicted"/>
<dbReference type="GO" id="GO:0008270">
    <property type="term" value="F:zinc ion binding"/>
    <property type="evidence" value="ECO:0007669"/>
    <property type="project" value="UniProtKB-KW"/>
</dbReference>
<dbReference type="Pfam" id="PF04500">
    <property type="entry name" value="FLYWCH"/>
    <property type="match status" value="1"/>
</dbReference>
<evidence type="ECO:0000259" key="4">
    <source>
        <dbReference type="Pfam" id="PF04500"/>
    </source>
</evidence>
<reference evidence="5 6" key="1">
    <citation type="submission" date="2024-09" db="EMBL/GenBank/DDBJ databases">
        <title>Chromosome-scale assembly of Riccia sorocarpa.</title>
        <authorList>
            <person name="Paukszto L."/>
        </authorList>
    </citation>
    <scope>NUCLEOTIDE SEQUENCE [LARGE SCALE GENOMIC DNA]</scope>
    <source>
        <strain evidence="5">LP-2024</strain>
        <tissue evidence="5">Aerial parts of the thallus</tissue>
    </source>
</reference>
<dbReference type="AlphaFoldDB" id="A0ABD3I791"/>
<dbReference type="EMBL" id="JBJQOH010000002">
    <property type="protein sequence ID" value="KAL3698111.1"/>
    <property type="molecule type" value="Genomic_DNA"/>
</dbReference>
<gene>
    <name evidence="5" type="ORF">R1sor_012187</name>
</gene>
<protein>
    <recommendedName>
        <fullName evidence="4">FLYWCH-type domain-containing protein</fullName>
    </recommendedName>
</protein>
<evidence type="ECO:0000256" key="1">
    <source>
        <dbReference type="ARBA" id="ARBA00022723"/>
    </source>
</evidence>
<keyword evidence="6" id="KW-1185">Reference proteome</keyword>
<organism evidence="5 6">
    <name type="scientific">Riccia sorocarpa</name>
    <dbReference type="NCBI Taxonomy" id="122646"/>
    <lineage>
        <taxon>Eukaryota</taxon>
        <taxon>Viridiplantae</taxon>
        <taxon>Streptophyta</taxon>
        <taxon>Embryophyta</taxon>
        <taxon>Marchantiophyta</taxon>
        <taxon>Marchantiopsida</taxon>
        <taxon>Marchantiidae</taxon>
        <taxon>Marchantiales</taxon>
        <taxon>Ricciaceae</taxon>
        <taxon>Riccia</taxon>
    </lineage>
</organism>
<keyword evidence="1" id="KW-0479">Metal-binding</keyword>
<keyword evidence="2" id="KW-0863">Zinc-finger</keyword>
<evidence type="ECO:0000256" key="3">
    <source>
        <dbReference type="ARBA" id="ARBA00022833"/>
    </source>
</evidence>
<comment type="caution">
    <text evidence="5">The sequence shown here is derived from an EMBL/GenBank/DDBJ whole genome shotgun (WGS) entry which is preliminary data.</text>
</comment>
<sequence>MAQVVRFRTSRGGDAISYAGYSYRVDRRLARGDISWRCLQRSCPGRLQTDADYNQPVVRGREHSHAANEDYGLIRMTTARMMERAAVENTPIPQIYQEEANRLSSTPNATAMLPVLQSLDTSLYRARRSRFPRLPRTRAEIVLPESIRFTEGGENFLLLQLQQNDIMVFGAPSDFRDLCHASHVYMDGTFDSCPELFRQLFSLHAFFGERQATATRERLQISVGQRVQRNVPLYTRVNRNIDDLRGRYTSGDIALLDYLTSVSMNLVSSSTDIPI</sequence>
<evidence type="ECO:0000313" key="6">
    <source>
        <dbReference type="Proteomes" id="UP001633002"/>
    </source>
</evidence>
<keyword evidence="3" id="KW-0862">Zinc</keyword>
<dbReference type="InterPro" id="IPR007588">
    <property type="entry name" value="Znf_FLYWCH"/>
</dbReference>
<dbReference type="Proteomes" id="UP001633002">
    <property type="component" value="Unassembled WGS sequence"/>
</dbReference>
<name>A0ABD3I791_9MARC</name>
<dbReference type="Gene3D" id="2.20.25.240">
    <property type="match status" value="1"/>
</dbReference>
<accession>A0ABD3I791</accession>
<evidence type="ECO:0000256" key="2">
    <source>
        <dbReference type="ARBA" id="ARBA00022771"/>
    </source>
</evidence>
<feature type="domain" description="FLYWCH-type" evidence="4">
    <location>
        <begin position="8"/>
        <end position="65"/>
    </location>
</feature>
<evidence type="ECO:0000313" key="5">
    <source>
        <dbReference type="EMBL" id="KAL3698111.1"/>
    </source>
</evidence>